<dbReference type="InterPro" id="IPR018356">
    <property type="entry name" value="Tscrpt_reg_HTH_DeoR_CS"/>
</dbReference>
<protein>
    <submittedName>
        <fullName evidence="5">Transcriptional regulator</fullName>
    </submittedName>
</protein>
<dbReference type="InterPro" id="IPR051534">
    <property type="entry name" value="CBASS_pafABC_assoc_protein"/>
</dbReference>
<keyword evidence="2" id="KW-0238">DNA-binding</keyword>
<dbReference type="InterPro" id="IPR028349">
    <property type="entry name" value="PafC-like"/>
</dbReference>
<evidence type="ECO:0000256" key="2">
    <source>
        <dbReference type="ARBA" id="ARBA00023125"/>
    </source>
</evidence>
<proteinExistence type="predicted"/>
<dbReference type="AlphaFoldDB" id="A0A2L0UBT7"/>
<feature type="domain" description="HTH deoR-type" evidence="4">
    <location>
        <begin position="4"/>
        <end position="59"/>
    </location>
</feature>
<keyword evidence="3" id="KW-0804">Transcription</keyword>
<evidence type="ECO:0000256" key="3">
    <source>
        <dbReference type="ARBA" id="ARBA00023163"/>
    </source>
</evidence>
<name>A0A2L0UBT7_9MICC</name>
<evidence type="ECO:0000259" key="4">
    <source>
        <dbReference type="PROSITE" id="PS51000"/>
    </source>
</evidence>
<dbReference type="Gene3D" id="1.10.10.10">
    <property type="entry name" value="Winged helix-like DNA-binding domain superfamily/Winged helix DNA-binding domain"/>
    <property type="match status" value="1"/>
</dbReference>
<evidence type="ECO:0000256" key="1">
    <source>
        <dbReference type="ARBA" id="ARBA00023015"/>
    </source>
</evidence>
<dbReference type="Pfam" id="PF13280">
    <property type="entry name" value="WYL"/>
    <property type="match status" value="1"/>
</dbReference>
<sequence>MTTTASRLLQLLSLLQMRRDWPGSVLAERLEISHRTVRRDVDRLREMGYTIRATMGPDGGYRLDAGDEVPPLLFDDDQVIALAVALQTVPASGVGIGEAARRALATVRQVLPSRLRHRLDALDVTALPAFPGDQARRTVSPEVLITLSAAIRARTVLRFDYAGGRASADAGPTPPRRAEPHHLVAAQGRWYLVAWDLDRNDWRIFRADRIDARSPSGPRFTARQVPGDDVAGFVAARFKGSSQDDRWPCTGTVILHRPASEVLPFAGDGTVEDLGADRCGLTAGAWSWVALAASVNRFDTDVDVVHPPELAEAFAHLAVRNTATAAAFSVQDGGRALLPGGRRSTPTAT</sequence>
<accession>A0A2L0UBT7</accession>
<dbReference type="GO" id="GO:0003700">
    <property type="term" value="F:DNA-binding transcription factor activity"/>
    <property type="evidence" value="ECO:0007669"/>
    <property type="project" value="InterPro"/>
</dbReference>
<dbReference type="InterPro" id="IPR026881">
    <property type="entry name" value="WYL_dom"/>
</dbReference>
<dbReference type="InterPro" id="IPR036388">
    <property type="entry name" value="WH-like_DNA-bd_sf"/>
</dbReference>
<gene>
    <name evidence="5" type="ORF">CVO76_02875</name>
</gene>
<dbReference type="PANTHER" id="PTHR34580:SF3">
    <property type="entry name" value="PROTEIN PAFB"/>
    <property type="match status" value="1"/>
</dbReference>
<dbReference type="InterPro" id="IPR036390">
    <property type="entry name" value="WH_DNA-bd_sf"/>
</dbReference>
<reference evidence="5 6" key="1">
    <citation type="submission" date="2017-11" db="EMBL/GenBank/DDBJ databases">
        <title>Draft genome of Arthrobacter agilis strain UMCV2, a plant growth-promoting rhizobacterium and biocontrol capacity of phytopathogenic fungi.</title>
        <authorList>
            <person name="Martinez-Camara R."/>
            <person name="Santoyo G."/>
            <person name="Moreno-Hagelsieb G."/>
            <person name="Valencia-Cantero E."/>
        </authorList>
    </citation>
    <scope>NUCLEOTIDE SEQUENCE [LARGE SCALE GENOMIC DNA]</scope>
    <source>
        <strain evidence="5 6">UMCV2</strain>
    </source>
</reference>
<dbReference type="PANTHER" id="PTHR34580">
    <property type="match status" value="1"/>
</dbReference>
<dbReference type="InterPro" id="IPR001034">
    <property type="entry name" value="DeoR_HTH"/>
</dbReference>
<dbReference type="RefSeq" id="WP_208740598.1">
    <property type="nucleotide sequence ID" value="NZ_CP024915.1"/>
</dbReference>
<dbReference type="Proteomes" id="UP000239187">
    <property type="component" value="Chromosome"/>
</dbReference>
<dbReference type="InterPro" id="IPR013196">
    <property type="entry name" value="HTH_11"/>
</dbReference>
<dbReference type="EMBL" id="CP024915">
    <property type="protein sequence ID" value="AUZ86698.1"/>
    <property type="molecule type" value="Genomic_DNA"/>
</dbReference>
<dbReference type="GO" id="GO:0003677">
    <property type="term" value="F:DNA binding"/>
    <property type="evidence" value="ECO:0007669"/>
    <property type="project" value="UniProtKB-KW"/>
</dbReference>
<organism evidence="5 6">
    <name type="scientific">Arthrobacter agilis</name>
    <dbReference type="NCBI Taxonomy" id="37921"/>
    <lineage>
        <taxon>Bacteria</taxon>
        <taxon>Bacillati</taxon>
        <taxon>Actinomycetota</taxon>
        <taxon>Actinomycetes</taxon>
        <taxon>Micrococcales</taxon>
        <taxon>Micrococcaceae</taxon>
        <taxon>Arthrobacter</taxon>
    </lineage>
</organism>
<keyword evidence="1" id="KW-0805">Transcription regulation</keyword>
<dbReference type="PROSITE" id="PS00894">
    <property type="entry name" value="HTH_DEOR_1"/>
    <property type="match status" value="1"/>
</dbReference>
<dbReference type="PROSITE" id="PS52050">
    <property type="entry name" value="WYL"/>
    <property type="match status" value="1"/>
</dbReference>
<dbReference type="PIRSF" id="PIRSF016838">
    <property type="entry name" value="PafC"/>
    <property type="match status" value="1"/>
</dbReference>
<evidence type="ECO:0000313" key="6">
    <source>
        <dbReference type="Proteomes" id="UP000239187"/>
    </source>
</evidence>
<dbReference type="PROSITE" id="PS51000">
    <property type="entry name" value="HTH_DEOR_2"/>
    <property type="match status" value="1"/>
</dbReference>
<dbReference type="SUPFAM" id="SSF46785">
    <property type="entry name" value="Winged helix' DNA-binding domain"/>
    <property type="match status" value="1"/>
</dbReference>
<evidence type="ECO:0000313" key="5">
    <source>
        <dbReference type="EMBL" id="AUZ86698.1"/>
    </source>
</evidence>
<dbReference type="Pfam" id="PF08279">
    <property type="entry name" value="HTH_11"/>
    <property type="match status" value="1"/>
</dbReference>